<organism evidence="8 9">
    <name type="scientific">Xanthoceras sorbifolium</name>
    <dbReference type="NCBI Taxonomy" id="99658"/>
    <lineage>
        <taxon>Eukaryota</taxon>
        <taxon>Viridiplantae</taxon>
        <taxon>Streptophyta</taxon>
        <taxon>Embryophyta</taxon>
        <taxon>Tracheophyta</taxon>
        <taxon>Spermatophyta</taxon>
        <taxon>Magnoliopsida</taxon>
        <taxon>eudicotyledons</taxon>
        <taxon>Gunneridae</taxon>
        <taxon>Pentapetalae</taxon>
        <taxon>rosids</taxon>
        <taxon>malvids</taxon>
        <taxon>Sapindales</taxon>
        <taxon>Sapindaceae</taxon>
        <taxon>Xanthoceroideae</taxon>
        <taxon>Xanthoceras</taxon>
    </lineage>
</organism>
<comment type="subcellular location">
    <subcellularLocation>
        <location evidence="4">Endoplasmic reticulum membrane</location>
        <topology evidence="4">Single-pass type II membrane protein</topology>
    </subcellularLocation>
</comment>
<dbReference type="SUPFAM" id="SSF48208">
    <property type="entry name" value="Six-hairpin glycosidases"/>
    <property type="match status" value="2"/>
</dbReference>
<feature type="domain" description="Glycosyl hydrolase family 63 N-terminal" evidence="7">
    <location>
        <begin position="106"/>
        <end position="268"/>
    </location>
</feature>
<dbReference type="PANTHER" id="PTHR10412">
    <property type="entry name" value="MANNOSYL-OLIGOSACCHARIDE GLUCOSIDASE"/>
    <property type="match status" value="1"/>
</dbReference>
<keyword evidence="4" id="KW-0472">Membrane</keyword>
<keyword evidence="4" id="KW-0812">Transmembrane</keyword>
<gene>
    <name evidence="8" type="ORF">JRO89_XSUnG0152100</name>
</gene>
<name>A0ABQ8GXX1_9ROSI</name>
<sequence>MAGGGRRSARSRVKSSTDAEEDEPLRNRNSRINSKNRRYNSSSLRIFNVKLEIILGFCILLSLIIFFLIHRLVNPVEETQRPRVVTPFPAPKLMDLPMFQGDHKESLYWGTYRPHVYFGVRARTPQSLVAGLMWLGVKDGTYYMRHVCQDSDELSKYGWTQHNGRDFGHQVLVDQDMTLATSFVKTKGEGSSYGGDWAVRIGVQNEESQWDNQMQRSGYLFFYLADEDGNALSLSKDRLDIHESSVLAFGSRLDIGDWQLHLKAKDDLEVHYSGFRTPHIHNLSDLVQEELAVQARMFNRLQLSDTSDDSSNIFIFQISARIPLEADIAFVSGTGTKSSRVEERVSSLTGTSLTSLLKEKQSHFDSKFEKCFNLADKMFTPNDVGQDLDSESVIVGKAAIGNMLGGIGYFYGQSKISLPRSSKVKSHENFVSYWPAELYTAVPSRPFFPRGFLWDEGFHQLLIWRWDVRICLDIIGHWLDLMNVDGWIPREQILGAEALSKVPDEFVLQHPTNGNPPTLFLVLRELVYGVKENKFTVTESNEISSFLERALVRLEAWFQWFNTTQSGKEMSTYFWHGRDNSTTRELNPKGLLCSIKIFRNRKIYNPHGIRATLAAATLSGRRSFPIAAYSDASTPSGRCSFPTAAYSCSLLHLSKPLLISTAIPAVRTPCRTVLLNSLFETNPAVAQNPSQPQQLGHNRPKPLQPTSTSAQNPSRTPQLGHSRPKHLQSSSTAAQNPSRPQQPCQQFFKNHSCSSTLSAACKNHSQATSDSAITAAGFSGNNSDLPHFPYLSITGHKLNSKNYRQWSQSVSMYIKGKGKVDYLLVDVATLEETDPGYKRWMTENNMIIGKGKQKENGAPMLEPVQSTEPEIQMPESDLESETVNPIAESSSDSEDTYDDVQCETLSSGLDDYPRASHPSEEECHLDLRCWMLLAADSLHAITELCESGSERKKRYGSTAKLLSDFEILNQIHFDPAYGAYFDFGNHTEKVRLSWKEKKVGNNYPTRELIREVLERPELRLVPHIGYVSLFPFMGKIIPPESWILDKQLDLISNRSILWTDYGLRSLAKTSTLYMKRNTQHDPPYWRGPIWMNMNYRILSALHHYSKVNGPYKDTAKVIYNELRSNLIRNVVHNYHRTGFLWEQYEQRKGKGKGARLFTGWTSLVLLIMAEAYAEG</sequence>
<feature type="compositionally biased region" description="Polar residues" evidence="5">
    <location>
        <begin position="704"/>
        <end position="719"/>
    </location>
</feature>
<dbReference type="Gene3D" id="2.70.98.110">
    <property type="entry name" value="Glycosyl hydrolase family 63, N-terminal domain"/>
    <property type="match status" value="1"/>
</dbReference>
<evidence type="ECO:0000256" key="4">
    <source>
        <dbReference type="RuleBase" id="RU368089"/>
    </source>
</evidence>
<dbReference type="InterPro" id="IPR031631">
    <property type="entry name" value="Glyco_hydro_63N"/>
</dbReference>
<feature type="region of interest" description="Disordered" evidence="5">
    <location>
        <begin position="852"/>
        <end position="900"/>
    </location>
</feature>
<feature type="domain" description="Glycosyl hydrolase family 63 C-terminal" evidence="6">
    <location>
        <begin position="349"/>
        <end position="592"/>
    </location>
</feature>
<comment type="similarity">
    <text evidence="1 4">Belongs to the glycosyl hydrolase 63 family.</text>
</comment>
<evidence type="ECO:0000256" key="5">
    <source>
        <dbReference type="SAM" id="MobiDB-lite"/>
    </source>
</evidence>
<feature type="transmembrane region" description="Helical" evidence="4">
    <location>
        <begin position="53"/>
        <end position="73"/>
    </location>
</feature>
<feature type="region of interest" description="Disordered" evidence="5">
    <location>
        <begin position="1"/>
        <end position="34"/>
    </location>
</feature>
<feature type="region of interest" description="Disordered" evidence="5">
    <location>
        <begin position="684"/>
        <end position="746"/>
    </location>
</feature>
<dbReference type="Proteomes" id="UP000827721">
    <property type="component" value="Unassembled WGS sequence"/>
</dbReference>
<reference evidence="8 9" key="1">
    <citation type="submission" date="2021-02" db="EMBL/GenBank/DDBJ databases">
        <title>Plant Genome Project.</title>
        <authorList>
            <person name="Zhang R.-G."/>
        </authorList>
    </citation>
    <scope>NUCLEOTIDE SEQUENCE [LARGE SCALE GENOMIC DNA]</scope>
    <source>
        <tissue evidence="8">Leaves</tissue>
    </source>
</reference>
<dbReference type="Pfam" id="PF03200">
    <property type="entry name" value="Glyco_hydro_63"/>
    <property type="match status" value="2"/>
</dbReference>
<evidence type="ECO:0000313" key="9">
    <source>
        <dbReference type="Proteomes" id="UP000827721"/>
    </source>
</evidence>
<keyword evidence="3 4" id="KW-0326">Glycosidase</keyword>
<evidence type="ECO:0000259" key="7">
    <source>
        <dbReference type="Pfam" id="PF16923"/>
    </source>
</evidence>
<dbReference type="InterPro" id="IPR038518">
    <property type="entry name" value="Glyco_hydro_63N_sf"/>
</dbReference>
<keyword evidence="4" id="KW-1133">Transmembrane helix</keyword>
<comment type="caution">
    <text evidence="8">The sequence shown here is derived from an EMBL/GenBank/DDBJ whole genome shotgun (WGS) entry which is preliminary data.</text>
</comment>
<dbReference type="EMBL" id="JAFEMO010000402">
    <property type="protein sequence ID" value="KAH7519022.1"/>
    <property type="molecule type" value="Genomic_DNA"/>
</dbReference>
<feature type="domain" description="Glycosyl hydrolase family 63 C-terminal" evidence="6">
    <location>
        <begin position="899"/>
        <end position="1170"/>
    </location>
</feature>
<evidence type="ECO:0000259" key="6">
    <source>
        <dbReference type="Pfam" id="PF03200"/>
    </source>
</evidence>
<evidence type="ECO:0000313" key="8">
    <source>
        <dbReference type="EMBL" id="KAH7519022.1"/>
    </source>
</evidence>
<protein>
    <recommendedName>
        <fullName evidence="4">Mannosyl-oligosaccharide glucosidase</fullName>
        <ecNumber evidence="4">3.2.1.106</ecNumber>
    </recommendedName>
</protein>
<feature type="compositionally biased region" description="Polar residues" evidence="5">
    <location>
        <begin position="727"/>
        <end position="746"/>
    </location>
</feature>
<evidence type="ECO:0000256" key="3">
    <source>
        <dbReference type="ARBA" id="ARBA00023295"/>
    </source>
</evidence>
<dbReference type="PANTHER" id="PTHR10412:SF20">
    <property type="entry name" value="MANNOSYL-OLIGOSACCHARIDE GLUCOSIDASE GCS1"/>
    <property type="match status" value="1"/>
</dbReference>
<proteinExistence type="inferred from homology"/>
<accession>A0ABQ8GXX1</accession>
<dbReference type="EC" id="3.2.1.106" evidence="4"/>
<keyword evidence="9" id="KW-1185">Reference proteome</keyword>
<dbReference type="InterPro" id="IPR004888">
    <property type="entry name" value="Glycoside_hydrolase_63"/>
</dbReference>
<comment type="function">
    <text evidence="4">Cleaves the distal alpha 1,2-linked glucose residue from the Glc(3)Man(9)GlcNAc(2) oligosaccharide precursor.</text>
</comment>
<evidence type="ECO:0000256" key="1">
    <source>
        <dbReference type="ARBA" id="ARBA00010833"/>
    </source>
</evidence>
<dbReference type="InterPro" id="IPR031335">
    <property type="entry name" value="Glyco_hydro_63_C"/>
</dbReference>
<evidence type="ECO:0000256" key="2">
    <source>
        <dbReference type="ARBA" id="ARBA00022801"/>
    </source>
</evidence>
<dbReference type="Pfam" id="PF16923">
    <property type="entry name" value="Glyco_hydro_63N"/>
    <property type="match status" value="1"/>
</dbReference>
<dbReference type="InterPro" id="IPR008928">
    <property type="entry name" value="6-hairpin_glycosidase_sf"/>
</dbReference>
<comment type="catalytic activity">
    <reaction evidence="4">
        <text>N(4)-(alpha-D-Glc-(1-&gt;2)-alpha-D-Glc-(1-&gt;3)-alpha-D-Glc-(1-&gt;3)-alpha-D-Man-(1-&gt;2)-alpha-D-Man-(1-&gt;2)-alpha-D-Man-(1-&gt;3)-[alpha-D-Man-(1-&gt;2)-alpha-D-Man-(1-&gt;3)-[alpha-D-Man-(1-&gt;2)-alpha-D-Man-(1-&gt;6)]-alpha-D-Man-(1-&gt;6)]-beta-D-Man-(1-&gt;4)-beta-D-GlcNAc-(1-&gt;4)-beta-D-GlcNAc)-L-asparaginyl-[protein] + H2O = N(4)-(alpha-D-Glc-(1-&gt;3)-alpha-D-Glc-(1-&gt;3)-alpha-D-Man-(1-&gt;2)-alpha-D-Man-(1-&gt;2)-alpha-D-Man-(1-&gt;3)-[alpha-D-Man-(1-&gt;2)-alpha-D-Man-(1-&gt;3)-[alpha-D-Man-(1-&gt;2)-alpha-D-Man-(1-&gt;6)]-alpha-D-Man-(1-&gt;6)]-beta-D-Man-(1-&gt;4)-beta-D-GlcNAc-(1-&gt;4)-beta-D-GlcNAc)-L-asparaginyl-[protein] + beta-D-glucose</text>
        <dbReference type="Rhea" id="RHEA:55988"/>
        <dbReference type="Rhea" id="RHEA-COMP:12806"/>
        <dbReference type="Rhea" id="RHEA-COMP:14355"/>
        <dbReference type="ChEBI" id="CHEBI:15377"/>
        <dbReference type="ChEBI" id="CHEBI:15903"/>
        <dbReference type="ChEBI" id="CHEBI:59082"/>
        <dbReference type="ChEBI" id="CHEBI:132537"/>
        <dbReference type="EC" id="3.2.1.106"/>
    </reaction>
</comment>
<dbReference type="InterPro" id="IPR012341">
    <property type="entry name" value="6hp_glycosidase-like_sf"/>
</dbReference>
<feature type="compositionally biased region" description="Acidic residues" evidence="5">
    <location>
        <begin position="891"/>
        <end position="900"/>
    </location>
</feature>
<keyword evidence="2 4" id="KW-0378">Hydrolase</keyword>
<dbReference type="Gene3D" id="1.50.10.10">
    <property type="match status" value="2"/>
</dbReference>
<feature type="compositionally biased region" description="Polar residues" evidence="5">
    <location>
        <begin position="684"/>
        <end position="696"/>
    </location>
</feature>
<keyword evidence="4" id="KW-0256">Endoplasmic reticulum</keyword>